<dbReference type="AlphaFoldDB" id="A0A6P1STX7"/>
<dbReference type="EMBL" id="CP046620">
    <property type="protein sequence ID" value="QHQ34144.1"/>
    <property type="molecule type" value="Genomic_DNA"/>
</dbReference>
<dbReference type="InterPro" id="IPR007627">
    <property type="entry name" value="RNA_pol_sigma70_r2"/>
</dbReference>
<comment type="similarity">
    <text evidence="1">Belongs to the sigma-70 factor family. ECF subfamily.</text>
</comment>
<keyword evidence="8" id="KW-1185">Reference proteome</keyword>
<dbReference type="InterPro" id="IPR013324">
    <property type="entry name" value="RNA_pol_sigma_r3/r4-like"/>
</dbReference>
<dbReference type="Proteomes" id="UP000464495">
    <property type="component" value="Chromosome"/>
</dbReference>
<dbReference type="InterPro" id="IPR039425">
    <property type="entry name" value="RNA_pol_sigma-70-like"/>
</dbReference>
<dbReference type="GO" id="GO:0003677">
    <property type="term" value="F:DNA binding"/>
    <property type="evidence" value="ECO:0007669"/>
    <property type="project" value="InterPro"/>
</dbReference>
<dbReference type="InterPro" id="IPR013325">
    <property type="entry name" value="RNA_pol_sigma_r2"/>
</dbReference>
<dbReference type="GO" id="GO:0016987">
    <property type="term" value="F:sigma factor activity"/>
    <property type="evidence" value="ECO:0007669"/>
    <property type="project" value="UniProtKB-KW"/>
</dbReference>
<proteinExistence type="inferred from homology"/>
<evidence type="ECO:0000256" key="2">
    <source>
        <dbReference type="ARBA" id="ARBA00023015"/>
    </source>
</evidence>
<evidence type="ECO:0000313" key="8">
    <source>
        <dbReference type="Proteomes" id="UP000464495"/>
    </source>
</evidence>
<dbReference type="Gene3D" id="1.10.1740.10">
    <property type="match status" value="1"/>
</dbReference>
<dbReference type="Pfam" id="PF08281">
    <property type="entry name" value="Sigma70_r4_2"/>
    <property type="match status" value="1"/>
</dbReference>
<organism evidence="7 8">
    <name type="scientific">Algicella marina</name>
    <dbReference type="NCBI Taxonomy" id="2683284"/>
    <lineage>
        <taxon>Bacteria</taxon>
        <taxon>Pseudomonadati</taxon>
        <taxon>Pseudomonadota</taxon>
        <taxon>Alphaproteobacteria</taxon>
        <taxon>Rhodobacterales</taxon>
        <taxon>Paracoccaceae</taxon>
        <taxon>Algicella</taxon>
    </lineage>
</organism>
<keyword evidence="4" id="KW-0804">Transcription</keyword>
<protein>
    <submittedName>
        <fullName evidence="7">Sigma-70 family RNA polymerase sigma factor</fullName>
    </submittedName>
</protein>
<gene>
    <name evidence="7" type="ORF">GO499_02550</name>
</gene>
<dbReference type="Gene3D" id="1.10.10.10">
    <property type="entry name" value="Winged helix-like DNA-binding domain superfamily/Winged helix DNA-binding domain"/>
    <property type="match status" value="1"/>
</dbReference>
<dbReference type="NCBIfam" id="TIGR02937">
    <property type="entry name" value="sigma70-ECF"/>
    <property type="match status" value="1"/>
</dbReference>
<dbReference type="SUPFAM" id="SSF88946">
    <property type="entry name" value="Sigma2 domain of RNA polymerase sigma factors"/>
    <property type="match status" value="1"/>
</dbReference>
<keyword evidence="3" id="KW-0731">Sigma factor</keyword>
<dbReference type="KEGG" id="amaq:GO499_02550"/>
<dbReference type="InterPro" id="IPR013249">
    <property type="entry name" value="RNA_pol_sigma70_r4_t2"/>
</dbReference>
<evidence type="ECO:0000259" key="5">
    <source>
        <dbReference type="Pfam" id="PF04542"/>
    </source>
</evidence>
<evidence type="ECO:0000256" key="4">
    <source>
        <dbReference type="ARBA" id="ARBA00023163"/>
    </source>
</evidence>
<dbReference type="InterPro" id="IPR014284">
    <property type="entry name" value="RNA_pol_sigma-70_dom"/>
</dbReference>
<dbReference type="InterPro" id="IPR036388">
    <property type="entry name" value="WH-like_DNA-bd_sf"/>
</dbReference>
<feature type="domain" description="RNA polymerase sigma factor 70 region 4 type 2" evidence="6">
    <location>
        <begin position="104"/>
        <end position="156"/>
    </location>
</feature>
<keyword evidence="2" id="KW-0805">Transcription regulation</keyword>
<evidence type="ECO:0000313" key="7">
    <source>
        <dbReference type="EMBL" id="QHQ34144.1"/>
    </source>
</evidence>
<evidence type="ECO:0000259" key="6">
    <source>
        <dbReference type="Pfam" id="PF08281"/>
    </source>
</evidence>
<dbReference type="GO" id="GO:0006352">
    <property type="term" value="P:DNA-templated transcription initiation"/>
    <property type="evidence" value="ECO:0007669"/>
    <property type="project" value="InterPro"/>
</dbReference>
<dbReference type="PANTHER" id="PTHR43133">
    <property type="entry name" value="RNA POLYMERASE ECF-TYPE SIGMA FACTO"/>
    <property type="match status" value="1"/>
</dbReference>
<name>A0A6P1STX7_9RHOB</name>
<reference evidence="7 8" key="1">
    <citation type="submission" date="2019-12" db="EMBL/GenBank/DDBJ databases">
        <title>Complete genome sequence of Algicella marina strain 9Alg 56(T) isolated from the red alga Tichocarpus crinitus.</title>
        <authorList>
            <person name="Kim S.-G."/>
            <person name="Nedashkovskaya O.I."/>
        </authorList>
    </citation>
    <scope>NUCLEOTIDE SEQUENCE [LARGE SCALE GENOMIC DNA]</scope>
    <source>
        <strain evidence="7 8">9Alg 56</strain>
    </source>
</reference>
<sequence length="169" mass="18706">MQMVASVRGDAREDRTLLDHQPVLYRYALSLTRAKAQADDLVQETFSRALQARQKGNEIRNPRAYLMRMLHNLHIDGVRGRKLDGEPEEEEAVAGGQEMQLTVQEVLAALESLPKSQRDLLWQVAVDGASYAEAANALGVPEGTVTSRLSRARSALKLRLGWDGGRVVS</sequence>
<dbReference type="SUPFAM" id="SSF88659">
    <property type="entry name" value="Sigma3 and sigma4 domains of RNA polymerase sigma factors"/>
    <property type="match status" value="1"/>
</dbReference>
<dbReference type="PANTHER" id="PTHR43133:SF25">
    <property type="entry name" value="RNA POLYMERASE SIGMA FACTOR RFAY-RELATED"/>
    <property type="match status" value="1"/>
</dbReference>
<evidence type="ECO:0000256" key="3">
    <source>
        <dbReference type="ARBA" id="ARBA00023082"/>
    </source>
</evidence>
<feature type="domain" description="RNA polymerase sigma-70 region 2" evidence="5">
    <location>
        <begin position="19"/>
        <end position="82"/>
    </location>
</feature>
<evidence type="ECO:0000256" key="1">
    <source>
        <dbReference type="ARBA" id="ARBA00010641"/>
    </source>
</evidence>
<dbReference type="Pfam" id="PF04542">
    <property type="entry name" value="Sigma70_r2"/>
    <property type="match status" value="1"/>
</dbReference>
<accession>A0A6P1STX7</accession>